<keyword evidence="5 8" id="KW-0378">Hydrolase</keyword>
<evidence type="ECO:0000313" key="11">
    <source>
        <dbReference type="Proteomes" id="UP000006034"/>
    </source>
</evidence>
<dbReference type="HOGENOM" id="CLU_025810_3_2_7"/>
<dbReference type="PROSITE" id="PS51747">
    <property type="entry name" value="CYT_DCMP_DEAMINASES_2"/>
    <property type="match status" value="1"/>
</dbReference>
<dbReference type="GO" id="GO:0002100">
    <property type="term" value="P:tRNA wobble adenosine to inosine editing"/>
    <property type="evidence" value="ECO:0007669"/>
    <property type="project" value="UniProtKB-UniRule"/>
</dbReference>
<dbReference type="Pfam" id="PF00383">
    <property type="entry name" value="dCMP_cyt_deam_1"/>
    <property type="match status" value="1"/>
</dbReference>
<dbReference type="EC" id="3.5.4.33" evidence="8"/>
<evidence type="ECO:0000256" key="3">
    <source>
        <dbReference type="ARBA" id="ARBA00022694"/>
    </source>
</evidence>
<evidence type="ECO:0000259" key="9">
    <source>
        <dbReference type="PROSITE" id="PS51747"/>
    </source>
</evidence>
<dbReference type="InterPro" id="IPR016193">
    <property type="entry name" value="Cytidine_deaminase-like"/>
</dbReference>
<sequence length="143" mass="15041">MLQAIAKARQAPQQGEVPVGALIVDPAGTILAAEHNQPITLSDPSAHAEIMAMRSAGAVLGNYRLEGCILVVTLEPCLMCTGAIVHARLAGVVYGAADNKAGAVESCFNGLDLPFHNHRVWHMGGIAAPECASLLQNFFQKSR</sequence>
<feature type="binding site" evidence="8">
    <location>
        <position position="77"/>
    </location>
    <ligand>
        <name>Zn(2+)</name>
        <dbReference type="ChEBI" id="CHEBI:29105"/>
        <note>catalytic</note>
    </ligand>
</feature>
<dbReference type="Proteomes" id="UP000006034">
    <property type="component" value="Unassembled WGS sequence"/>
</dbReference>
<dbReference type="Gene3D" id="3.40.140.10">
    <property type="entry name" value="Cytidine Deaminase, domain 2"/>
    <property type="match status" value="1"/>
</dbReference>
<comment type="caution">
    <text evidence="10">The sequence shown here is derived from an EMBL/GenBank/DDBJ whole genome shotgun (WGS) entry which is preliminary data.</text>
</comment>
<accession>E5Y605</accession>
<reference evidence="10 11" key="1">
    <citation type="submission" date="2010-10" db="EMBL/GenBank/DDBJ databases">
        <authorList>
            <consortium name="The Broad Institute Genome Sequencing Platform"/>
            <person name="Ward D."/>
            <person name="Earl A."/>
            <person name="Feldgarden M."/>
            <person name="Young S.K."/>
            <person name="Gargeya S."/>
            <person name="Zeng Q."/>
            <person name="Alvarado L."/>
            <person name="Berlin A."/>
            <person name="Bochicchio J."/>
            <person name="Chapman S.B."/>
            <person name="Chen Z."/>
            <person name="Freedman E."/>
            <person name="Gellesch M."/>
            <person name="Goldberg J."/>
            <person name="Griggs A."/>
            <person name="Gujja S."/>
            <person name="Heilman E."/>
            <person name="Heiman D."/>
            <person name="Howarth C."/>
            <person name="Mehta T."/>
            <person name="Neiman D."/>
            <person name="Pearson M."/>
            <person name="Roberts A."/>
            <person name="Saif S."/>
            <person name="Shea T."/>
            <person name="Shenoy N."/>
            <person name="Sisk P."/>
            <person name="Stolte C."/>
            <person name="Sykes S."/>
            <person name="White J."/>
            <person name="Yandava C."/>
            <person name="Allen-Vercoe E."/>
            <person name="Sibley C."/>
            <person name="Ambrose C.E."/>
            <person name="Strauss J."/>
            <person name="Daigneault M."/>
            <person name="Haas B."/>
            <person name="Nusbaum C."/>
            <person name="Birren B."/>
        </authorList>
    </citation>
    <scope>NUCLEOTIDE SEQUENCE [LARGE SCALE GENOMIC DNA]</scope>
    <source>
        <strain evidence="10 11">3_1_6</strain>
    </source>
</reference>
<evidence type="ECO:0000256" key="2">
    <source>
        <dbReference type="ARBA" id="ARBA00011738"/>
    </source>
</evidence>
<comment type="catalytic activity">
    <reaction evidence="7 8">
        <text>adenosine(34) in tRNA + H2O + H(+) = inosine(34) in tRNA + NH4(+)</text>
        <dbReference type="Rhea" id="RHEA:43168"/>
        <dbReference type="Rhea" id="RHEA-COMP:10373"/>
        <dbReference type="Rhea" id="RHEA-COMP:10374"/>
        <dbReference type="ChEBI" id="CHEBI:15377"/>
        <dbReference type="ChEBI" id="CHEBI:15378"/>
        <dbReference type="ChEBI" id="CHEBI:28938"/>
        <dbReference type="ChEBI" id="CHEBI:74411"/>
        <dbReference type="ChEBI" id="CHEBI:82852"/>
        <dbReference type="EC" id="3.5.4.33"/>
    </reaction>
</comment>
<gene>
    <name evidence="8" type="primary">tadA</name>
    <name evidence="10" type="ORF">HMPREF0179_01618</name>
</gene>
<comment type="cofactor">
    <cofactor evidence="8">
        <name>Zn(2+)</name>
        <dbReference type="ChEBI" id="CHEBI:29105"/>
    </cofactor>
    <text evidence="8">Binds 1 zinc ion per subunit.</text>
</comment>
<evidence type="ECO:0000256" key="8">
    <source>
        <dbReference type="HAMAP-Rule" id="MF_00972"/>
    </source>
</evidence>
<keyword evidence="3 8" id="KW-0819">tRNA processing</keyword>
<comment type="similarity">
    <text evidence="1">Belongs to the cytidine and deoxycytidylate deaminase family. ADAT2 subfamily.</text>
</comment>
<dbReference type="GO" id="GO:0008270">
    <property type="term" value="F:zinc ion binding"/>
    <property type="evidence" value="ECO:0007669"/>
    <property type="project" value="UniProtKB-UniRule"/>
</dbReference>
<dbReference type="GO" id="GO:0052717">
    <property type="term" value="F:tRNA-specific adenosine-34 deaminase activity"/>
    <property type="evidence" value="ECO:0007669"/>
    <property type="project" value="UniProtKB-UniRule"/>
</dbReference>
<dbReference type="PROSITE" id="PS00903">
    <property type="entry name" value="CYT_DCMP_DEAMINASES_1"/>
    <property type="match status" value="1"/>
</dbReference>
<dbReference type="AlphaFoldDB" id="E5Y605"/>
<evidence type="ECO:0000256" key="4">
    <source>
        <dbReference type="ARBA" id="ARBA00022723"/>
    </source>
</evidence>
<dbReference type="InterPro" id="IPR016192">
    <property type="entry name" value="APOBEC/CMP_deaminase_Zn-bd"/>
</dbReference>
<evidence type="ECO:0000313" key="10">
    <source>
        <dbReference type="EMBL" id="EFV44552.2"/>
    </source>
</evidence>
<evidence type="ECO:0000256" key="5">
    <source>
        <dbReference type="ARBA" id="ARBA00022801"/>
    </source>
</evidence>
<evidence type="ECO:0000256" key="7">
    <source>
        <dbReference type="ARBA" id="ARBA00048045"/>
    </source>
</evidence>
<evidence type="ECO:0000256" key="6">
    <source>
        <dbReference type="ARBA" id="ARBA00022833"/>
    </source>
</evidence>
<organism evidence="10 11">
    <name type="scientific">Bilophila wadsworthia (strain 3_1_6)</name>
    <dbReference type="NCBI Taxonomy" id="563192"/>
    <lineage>
        <taxon>Bacteria</taxon>
        <taxon>Pseudomonadati</taxon>
        <taxon>Thermodesulfobacteriota</taxon>
        <taxon>Desulfovibrionia</taxon>
        <taxon>Desulfovibrionales</taxon>
        <taxon>Desulfovibrionaceae</taxon>
        <taxon>Bilophila</taxon>
    </lineage>
</organism>
<dbReference type="InterPro" id="IPR002125">
    <property type="entry name" value="CMP_dCMP_dom"/>
</dbReference>
<feature type="domain" description="CMP/dCMP-type deaminase" evidence="9">
    <location>
        <begin position="1"/>
        <end position="105"/>
    </location>
</feature>
<proteinExistence type="inferred from homology"/>
<name>E5Y605_BILW3</name>
<comment type="function">
    <text evidence="8">Catalyzes the deamination of adenosine to inosine at the wobble position 34 of tRNA(Arg2).</text>
</comment>
<keyword evidence="6 8" id="KW-0862">Zinc</keyword>
<dbReference type="STRING" id="563192.HMPREF0179_01618"/>
<dbReference type="SUPFAM" id="SSF53927">
    <property type="entry name" value="Cytidine deaminase-like"/>
    <property type="match status" value="1"/>
</dbReference>
<dbReference type="OrthoDB" id="9802676at2"/>
<dbReference type="CDD" id="cd01285">
    <property type="entry name" value="nucleoside_deaminase"/>
    <property type="match status" value="1"/>
</dbReference>
<dbReference type="NCBIfam" id="NF008113">
    <property type="entry name" value="PRK10860.1"/>
    <property type="match status" value="1"/>
</dbReference>
<evidence type="ECO:0000256" key="1">
    <source>
        <dbReference type="ARBA" id="ARBA00010669"/>
    </source>
</evidence>
<keyword evidence="11" id="KW-1185">Reference proteome</keyword>
<reference evidence="10 11" key="2">
    <citation type="submission" date="2013-04" db="EMBL/GenBank/DDBJ databases">
        <title>The Genome Sequence of Bilophila wadsworthia 3_1_6.</title>
        <authorList>
            <consortium name="The Broad Institute Genomics Platform"/>
            <person name="Earl A."/>
            <person name="Ward D."/>
            <person name="Feldgarden M."/>
            <person name="Gevers D."/>
            <person name="Sibley C."/>
            <person name="Strauss J."/>
            <person name="Allen-Vercoe E."/>
            <person name="Walker B."/>
            <person name="Young S."/>
            <person name="Zeng Q."/>
            <person name="Gargeya S."/>
            <person name="Fitzgerald M."/>
            <person name="Haas B."/>
            <person name="Abouelleil A."/>
            <person name="Allen A.W."/>
            <person name="Alvarado L."/>
            <person name="Arachchi H.M."/>
            <person name="Berlin A.M."/>
            <person name="Chapman S.B."/>
            <person name="Gainer-Dewar J."/>
            <person name="Goldberg J."/>
            <person name="Griggs A."/>
            <person name="Gujja S."/>
            <person name="Hansen M."/>
            <person name="Howarth C."/>
            <person name="Imamovic A."/>
            <person name="Ireland A."/>
            <person name="Larimer J."/>
            <person name="McCowan C."/>
            <person name="Murphy C."/>
            <person name="Pearson M."/>
            <person name="Poon T.W."/>
            <person name="Priest M."/>
            <person name="Roberts A."/>
            <person name="Saif S."/>
            <person name="Shea T."/>
            <person name="Sisk P."/>
            <person name="Sykes S."/>
            <person name="Wortman J."/>
            <person name="Nusbaum C."/>
            <person name="Birren B."/>
        </authorList>
    </citation>
    <scope>NUCLEOTIDE SEQUENCE [LARGE SCALE GENOMIC DNA]</scope>
    <source>
        <strain evidence="10 11">3_1_6</strain>
    </source>
</reference>
<dbReference type="HAMAP" id="MF_00972">
    <property type="entry name" value="tRNA_aden_deaminase"/>
    <property type="match status" value="1"/>
</dbReference>
<keyword evidence="4 8" id="KW-0479">Metal-binding</keyword>
<feature type="binding site" evidence="8">
    <location>
        <position position="47"/>
    </location>
    <ligand>
        <name>Zn(2+)</name>
        <dbReference type="ChEBI" id="CHEBI:29105"/>
        <note>catalytic</note>
    </ligand>
</feature>
<feature type="binding site" evidence="8">
    <location>
        <position position="80"/>
    </location>
    <ligand>
        <name>Zn(2+)</name>
        <dbReference type="ChEBI" id="CHEBI:29105"/>
        <note>catalytic</note>
    </ligand>
</feature>
<dbReference type="PANTHER" id="PTHR11079">
    <property type="entry name" value="CYTOSINE DEAMINASE FAMILY MEMBER"/>
    <property type="match status" value="1"/>
</dbReference>
<protein>
    <recommendedName>
        <fullName evidence="8">tRNA-specific adenosine deaminase</fullName>
        <ecNumber evidence="8">3.5.4.33</ecNumber>
    </recommendedName>
</protein>
<dbReference type="InterPro" id="IPR028883">
    <property type="entry name" value="tRNA_aden_deaminase"/>
</dbReference>
<dbReference type="EMBL" id="ADCP02000003">
    <property type="protein sequence ID" value="EFV44552.2"/>
    <property type="molecule type" value="Genomic_DNA"/>
</dbReference>
<feature type="active site" description="Proton donor" evidence="8">
    <location>
        <position position="49"/>
    </location>
</feature>
<dbReference type="eggNOG" id="COG0590">
    <property type="taxonomic scope" value="Bacteria"/>
</dbReference>
<dbReference type="PANTHER" id="PTHR11079:SF202">
    <property type="entry name" value="TRNA-SPECIFIC ADENOSINE DEAMINASE"/>
    <property type="match status" value="1"/>
</dbReference>
<comment type="subunit">
    <text evidence="2 8">Homodimer.</text>
</comment>